<evidence type="ECO:0000313" key="3">
    <source>
        <dbReference type="Proteomes" id="UP000003751"/>
    </source>
</evidence>
<dbReference type="Proteomes" id="UP000003751">
    <property type="component" value="Unassembled WGS sequence"/>
</dbReference>
<reference evidence="1 3" key="1">
    <citation type="journal article" date="2014" name="ISME J.">
        <title>Trehalose/2-sulfotrehalose biosynthesis and glycine-betaine uptake are widely spread mechanisms for osmoadaptation in the Halobacteriales.</title>
        <authorList>
            <person name="Youssef N.H."/>
            <person name="Savage-Ashlock K.N."/>
            <person name="McCully A.L."/>
            <person name="Luedtke B."/>
            <person name="Shaw E.I."/>
            <person name="Hoff W.D."/>
            <person name="Elshahed M.S."/>
        </authorList>
    </citation>
    <scope>NUCLEOTIDE SEQUENCE [LARGE SCALE GENOMIC DNA]</scope>
    <source>
        <strain evidence="1 3">DX253</strain>
    </source>
</reference>
<reference evidence="4" key="3">
    <citation type="submission" date="2016-11" db="EMBL/GenBank/DDBJ databases">
        <authorList>
            <person name="Varghese N."/>
            <person name="Submissions S."/>
        </authorList>
    </citation>
    <scope>NUCLEOTIDE SEQUENCE [LARGE SCALE GENOMIC DNA]</scope>
    <source>
        <strain evidence="4">DX253</strain>
    </source>
</reference>
<evidence type="ECO:0000313" key="2">
    <source>
        <dbReference type="EMBL" id="SHL39050.1"/>
    </source>
</evidence>
<proteinExistence type="predicted"/>
<accession>E7QWE4</accession>
<evidence type="ECO:0000313" key="4">
    <source>
        <dbReference type="Proteomes" id="UP000184203"/>
    </source>
</evidence>
<organism evidence="1 3">
    <name type="scientific">Haladaptatus paucihalophilus DX253</name>
    <dbReference type="NCBI Taxonomy" id="797209"/>
    <lineage>
        <taxon>Archaea</taxon>
        <taxon>Methanobacteriati</taxon>
        <taxon>Methanobacteriota</taxon>
        <taxon>Stenosarchaea group</taxon>
        <taxon>Halobacteria</taxon>
        <taxon>Halobacteriales</taxon>
        <taxon>Haladaptataceae</taxon>
        <taxon>Haladaptatus</taxon>
    </lineage>
</organism>
<keyword evidence="4" id="KW-1185">Reference proteome</keyword>
<reference evidence="2" key="2">
    <citation type="submission" date="2016-11" db="EMBL/GenBank/DDBJ databases">
        <authorList>
            <person name="Jaros S."/>
            <person name="Januszkiewicz K."/>
            <person name="Wedrychowicz H."/>
        </authorList>
    </citation>
    <scope>NUCLEOTIDE SEQUENCE [LARGE SCALE GENOMIC DNA]</scope>
    <source>
        <strain evidence="2">DX253</strain>
    </source>
</reference>
<evidence type="ECO:0000313" key="1">
    <source>
        <dbReference type="EMBL" id="EFW91040.1"/>
    </source>
</evidence>
<gene>
    <name evidence="2" type="ORF">SAMN05444342_3751</name>
    <name evidence="1" type="ORF">ZOD2009_15661</name>
</gene>
<dbReference type="PATRIC" id="fig|797209.4.peg.3092"/>
<sequence>MGLLQDVLCISGIRHDYGDAHGGMKRCRNCGNVEETE</sequence>
<protein>
    <submittedName>
        <fullName evidence="1">Uncharacterized protein</fullName>
    </submittedName>
</protein>
<dbReference type="EMBL" id="AEMG01000018">
    <property type="protein sequence ID" value="EFW91040.1"/>
    <property type="molecule type" value="Genomic_DNA"/>
</dbReference>
<name>E7QWE4_HALPU</name>
<dbReference type="EMBL" id="FRAN01000006">
    <property type="protein sequence ID" value="SHL39050.1"/>
    <property type="molecule type" value="Genomic_DNA"/>
</dbReference>
<dbReference type="AlphaFoldDB" id="E7QWE4"/>
<dbReference type="Proteomes" id="UP000184203">
    <property type="component" value="Unassembled WGS sequence"/>
</dbReference>
<dbReference type="STRING" id="797209.GCA_000376445_04219"/>